<dbReference type="EMBL" id="NGJS01000028">
    <property type="protein sequence ID" value="RST96144.1"/>
    <property type="molecule type" value="Genomic_DNA"/>
</dbReference>
<evidence type="ECO:0000313" key="2">
    <source>
        <dbReference type="Proteomes" id="UP000287857"/>
    </source>
</evidence>
<dbReference type="AlphaFoldDB" id="A0A429ZQY9"/>
<name>A0A429ZQY9_9ENTE</name>
<proteinExistence type="predicted"/>
<accession>A0A429ZQY9</accession>
<keyword evidence="2" id="KW-1185">Reference proteome</keyword>
<reference evidence="1 2" key="1">
    <citation type="submission" date="2017-05" db="EMBL/GenBank/DDBJ databases">
        <title>Vagococcus spp. assemblies.</title>
        <authorList>
            <person name="Gulvik C.A."/>
        </authorList>
    </citation>
    <scope>NUCLEOTIDE SEQUENCE [LARGE SCALE GENOMIC DNA]</scope>
    <source>
        <strain evidence="1 2">SS1995</strain>
    </source>
</reference>
<evidence type="ECO:0000313" key="1">
    <source>
        <dbReference type="EMBL" id="RST96144.1"/>
    </source>
</evidence>
<organism evidence="1 2">
    <name type="scientific">Vagococcus vulneris</name>
    <dbReference type="NCBI Taxonomy" id="1977869"/>
    <lineage>
        <taxon>Bacteria</taxon>
        <taxon>Bacillati</taxon>
        <taxon>Bacillota</taxon>
        <taxon>Bacilli</taxon>
        <taxon>Lactobacillales</taxon>
        <taxon>Enterococcaceae</taxon>
        <taxon>Vagococcus</taxon>
    </lineage>
</organism>
<comment type="caution">
    <text evidence="1">The sequence shown here is derived from an EMBL/GenBank/DDBJ whole genome shotgun (WGS) entry which is preliminary data.</text>
</comment>
<gene>
    <name evidence="1" type="ORF">CBF37_11190</name>
</gene>
<protein>
    <submittedName>
        <fullName evidence="1">Uncharacterized protein</fullName>
    </submittedName>
</protein>
<dbReference type="Proteomes" id="UP000287857">
    <property type="component" value="Unassembled WGS sequence"/>
</dbReference>
<sequence length="125" mass="14292">MARGNKTDGFSVDNIVDTLIQENINDNVDVKDDVKDDVKENVADNDTSEKSKEAETDIVTELKENVEPEKQRVQLYIDKDVNNLLDYYGKKIGKANGGKSKFTTEILKRFLIENKLWIEKIANKK</sequence>
<dbReference type="RefSeq" id="WP_125984821.1">
    <property type="nucleotide sequence ID" value="NZ_NGJS01000028.1"/>
</dbReference>